<organism evidence="1 2">
    <name type="scientific">Ambrosiozyma monospora</name>
    <name type="common">Yeast</name>
    <name type="synonym">Endomycopsis monosporus</name>
    <dbReference type="NCBI Taxonomy" id="43982"/>
    <lineage>
        <taxon>Eukaryota</taxon>
        <taxon>Fungi</taxon>
        <taxon>Dikarya</taxon>
        <taxon>Ascomycota</taxon>
        <taxon>Saccharomycotina</taxon>
        <taxon>Pichiomycetes</taxon>
        <taxon>Pichiales</taxon>
        <taxon>Pichiaceae</taxon>
        <taxon>Ambrosiozyma</taxon>
    </lineage>
</organism>
<evidence type="ECO:0000313" key="2">
    <source>
        <dbReference type="Proteomes" id="UP001165064"/>
    </source>
</evidence>
<dbReference type="EMBL" id="BSXS01002650">
    <property type="protein sequence ID" value="GME79567.1"/>
    <property type="molecule type" value="Genomic_DNA"/>
</dbReference>
<name>A0ACB5T2N7_AMBMO</name>
<protein>
    <submittedName>
        <fullName evidence="1">Unnamed protein product</fullName>
    </submittedName>
</protein>
<proteinExistence type="predicted"/>
<accession>A0ACB5T2N7</accession>
<dbReference type="Proteomes" id="UP001165064">
    <property type="component" value="Unassembled WGS sequence"/>
</dbReference>
<sequence>MVAIQKSLLIPALCLVQLATADEAPENTDNLKIIGRANLDKGKTKGMIEFSRAKNGTVKVAVDITGLPEKGGPFYYHIHKNAISDDGDCESAGTHLNPYNAPRDECDSLDNNAYCQVGDLSGKHGWINTTCFQATYYDPYLSLNPDNKAYVIGRSVVLHYADMTKISCGNIVKKSKKKVTKRSNKALNAVPSINGYKNSTLNSTHIPGFGGDEEEEEEEDSDDETEEDTTKDKETTDKDCGDSDKETDDDSGSDKKNDTEKDCGDGDDNEYTGGAGTLASVFGYIAGACGLVMGALI</sequence>
<reference evidence="1" key="1">
    <citation type="submission" date="2023-04" db="EMBL/GenBank/DDBJ databases">
        <title>Ambrosiozyma monospora NBRC 10751.</title>
        <authorList>
            <person name="Ichikawa N."/>
            <person name="Sato H."/>
            <person name="Tonouchi N."/>
        </authorList>
    </citation>
    <scope>NUCLEOTIDE SEQUENCE</scope>
    <source>
        <strain evidence="1">NBRC 10751</strain>
    </source>
</reference>
<evidence type="ECO:0000313" key="1">
    <source>
        <dbReference type="EMBL" id="GME79567.1"/>
    </source>
</evidence>
<comment type="caution">
    <text evidence="1">The sequence shown here is derived from an EMBL/GenBank/DDBJ whole genome shotgun (WGS) entry which is preliminary data.</text>
</comment>
<keyword evidence="2" id="KW-1185">Reference proteome</keyword>
<gene>
    <name evidence="1" type="ORF">Amon02_000401600</name>
</gene>